<comment type="caution">
    <text evidence="4">The sequence shown here is derived from an EMBL/GenBank/DDBJ whole genome shotgun (WGS) entry which is preliminary data.</text>
</comment>
<organism evidence="4 5">
    <name type="scientific">Leucocoprinus birnbaumii</name>
    <dbReference type="NCBI Taxonomy" id="56174"/>
    <lineage>
        <taxon>Eukaryota</taxon>
        <taxon>Fungi</taxon>
        <taxon>Dikarya</taxon>
        <taxon>Basidiomycota</taxon>
        <taxon>Agaricomycotina</taxon>
        <taxon>Agaricomycetes</taxon>
        <taxon>Agaricomycetidae</taxon>
        <taxon>Agaricales</taxon>
        <taxon>Agaricineae</taxon>
        <taxon>Agaricaceae</taxon>
        <taxon>Leucocoprinus</taxon>
    </lineage>
</organism>
<dbReference type="InterPro" id="IPR050863">
    <property type="entry name" value="CenT-Element_Derived"/>
</dbReference>
<dbReference type="Proteomes" id="UP001213000">
    <property type="component" value="Unassembled WGS sequence"/>
</dbReference>
<feature type="compositionally biased region" description="Polar residues" evidence="2">
    <location>
        <begin position="1"/>
        <end position="10"/>
    </location>
</feature>
<feature type="domain" description="HTH CENPB-type" evidence="3">
    <location>
        <begin position="46"/>
        <end position="118"/>
    </location>
</feature>
<dbReference type="InterPro" id="IPR006600">
    <property type="entry name" value="HTH_CenpB_DNA-bd_dom"/>
</dbReference>
<dbReference type="Pfam" id="PF03184">
    <property type="entry name" value="DDE_1"/>
    <property type="match status" value="1"/>
</dbReference>
<reference evidence="4" key="1">
    <citation type="submission" date="2022-07" db="EMBL/GenBank/DDBJ databases">
        <title>Genome Sequence of Leucocoprinus birnbaumii.</title>
        <authorList>
            <person name="Buettner E."/>
        </authorList>
    </citation>
    <scope>NUCLEOTIDE SEQUENCE</scope>
    <source>
        <strain evidence="4">VT141</strain>
    </source>
</reference>
<evidence type="ECO:0000259" key="3">
    <source>
        <dbReference type="PROSITE" id="PS51253"/>
    </source>
</evidence>
<feature type="region of interest" description="Disordered" evidence="2">
    <location>
        <begin position="533"/>
        <end position="559"/>
    </location>
</feature>
<evidence type="ECO:0000313" key="4">
    <source>
        <dbReference type="EMBL" id="KAJ3566294.1"/>
    </source>
</evidence>
<dbReference type="AlphaFoldDB" id="A0AAD5VVC9"/>
<dbReference type="PANTHER" id="PTHR19303:SF74">
    <property type="entry name" value="POGO TRANSPOSABLE ELEMENT WITH KRAB DOMAIN"/>
    <property type="match status" value="1"/>
</dbReference>
<dbReference type="InterPro" id="IPR004875">
    <property type="entry name" value="DDE_SF_endonuclease_dom"/>
</dbReference>
<evidence type="ECO:0000256" key="2">
    <source>
        <dbReference type="SAM" id="MobiDB-lite"/>
    </source>
</evidence>
<accession>A0AAD5VVC9</accession>
<feature type="compositionally biased region" description="Basic and acidic residues" evidence="2">
    <location>
        <begin position="533"/>
        <end position="546"/>
    </location>
</feature>
<name>A0AAD5VVC9_9AGAR</name>
<feature type="compositionally biased region" description="Basic and acidic residues" evidence="2">
    <location>
        <begin position="14"/>
        <end position="23"/>
    </location>
</feature>
<evidence type="ECO:0000256" key="1">
    <source>
        <dbReference type="ARBA" id="ARBA00023125"/>
    </source>
</evidence>
<dbReference type="GO" id="GO:0003677">
    <property type="term" value="F:DNA binding"/>
    <property type="evidence" value="ECO:0007669"/>
    <property type="project" value="UniProtKB-KW"/>
</dbReference>
<sequence>MVKHAQSTRVKQQKKLEPQEHRLQAAAADYAESKARVTEVGKTMLEYSTAWLKLLPREESMLVALIIESAEHGLPMTKDQIEHYANCVLEARLGSKAKPVGKRWLDGLLTRHCEEIQTLWSKPLATQRAQCLNPNAVKSWFGLLKVHVVDAGTHPADIYGMDESGFPTAYAGMDRVYVPQGTKVQHKRGGGDRENITAIVTICADGSTIRPLIIHKGKLVNSRWTDNNVANAFFTVSERGWTDGDIGLKWLQDVFDAETREQTQSSTRVLILNGHNSHYTLQFLEYAREHNITVLGYPPHCTHALQGLDVVCFAKMKQEFKKVVANFEANNGRDVKKADFTGLFGTAFNNSFSIETVQAAFQATAYPDTTNDTENVQIDPTLLNLEVPAERLGVLCQNLGETSSGAFLVSDDTHTSDIQVTPPFLEFPPSLPPIDWSLVKDRPTAGWVSQQTYATELDELRTQLTVAKTHLEAHRACLTSQNAQLVFQGLHLQHMHGILFKKNAKESDNSGVHIDGGGAVLTDEAIIERFRAKEAQKKAKAEEKEMRKKTREKKKEAQA</sequence>
<gene>
    <name evidence="4" type="ORF">NP233_g7094</name>
</gene>
<keyword evidence="1" id="KW-0238">DNA-binding</keyword>
<evidence type="ECO:0000313" key="5">
    <source>
        <dbReference type="Proteomes" id="UP001213000"/>
    </source>
</evidence>
<dbReference type="PROSITE" id="PS51253">
    <property type="entry name" value="HTH_CENPB"/>
    <property type="match status" value="1"/>
</dbReference>
<dbReference type="EMBL" id="JANIEX010000498">
    <property type="protein sequence ID" value="KAJ3566294.1"/>
    <property type="molecule type" value="Genomic_DNA"/>
</dbReference>
<proteinExistence type="predicted"/>
<protein>
    <recommendedName>
        <fullName evidence="3">HTH CENPB-type domain-containing protein</fullName>
    </recommendedName>
</protein>
<dbReference type="PANTHER" id="PTHR19303">
    <property type="entry name" value="TRANSPOSON"/>
    <property type="match status" value="1"/>
</dbReference>
<keyword evidence="5" id="KW-1185">Reference proteome</keyword>
<dbReference type="GO" id="GO:0005634">
    <property type="term" value="C:nucleus"/>
    <property type="evidence" value="ECO:0007669"/>
    <property type="project" value="TreeGrafter"/>
</dbReference>
<feature type="region of interest" description="Disordered" evidence="2">
    <location>
        <begin position="1"/>
        <end position="24"/>
    </location>
</feature>